<dbReference type="InterPro" id="IPR037185">
    <property type="entry name" value="EmrE-like"/>
</dbReference>
<feature type="transmembrane region" description="Helical" evidence="6">
    <location>
        <begin position="276"/>
        <end position="293"/>
    </location>
</feature>
<evidence type="ECO:0000256" key="6">
    <source>
        <dbReference type="SAM" id="Phobius"/>
    </source>
</evidence>
<proteinExistence type="predicted"/>
<protein>
    <submittedName>
        <fullName evidence="8">DMT family transporter</fullName>
    </submittedName>
</protein>
<reference evidence="8" key="1">
    <citation type="submission" date="2022-09" db="EMBL/GenBank/DDBJ databases">
        <title>Comparative genomics and taxonomic characterization of three novel marine species of genus Reichenbachiella exhibiting antioxidant and polysaccharide degradation activities.</title>
        <authorList>
            <person name="Muhammad N."/>
            <person name="Lee Y.-J."/>
            <person name="Ko J."/>
            <person name="Kim S.-G."/>
        </authorList>
    </citation>
    <scope>NUCLEOTIDE SEQUENCE</scope>
    <source>
        <strain evidence="8">BKB1-1</strain>
    </source>
</reference>
<feature type="transmembrane region" description="Helical" evidence="6">
    <location>
        <begin position="129"/>
        <end position="146"/>
    </location>
</feature>
<accession>A0ABY6CPZ8</accession>
<dbReference type="SUPFAM" id="SSF103481">
    <property type="entry name" value="Multidrug resistance efflux transporter EmrE"/>
    <property type="match status" value="2"/>
</dbReference>
<dbReference type="InterPro" id="IPR050638">
    <property type="entry name" value="AA-Vitamin_Transporters"/>
</dbReference>
<feature type="transmembrane region" description="Helical" evidence="6">
    <location>
        <begin position="41"/>
        <end position="61"/>
    </location>
</feature>
<keyword evidence="4 6" id="KW-1133">Transmembrane helix</keyword>
<sequence>MGVYSTKKVAVLIAMLGVVLFSAKAVMVKLVYQYEVDTVTLLLFRMMLSLPFYLLVAMLNWSVLKSKLTVKIAISVVVFGFLGYYLASYFDFLGLQYIKASLERIILFIYPTVVLVLSSVFLKRKITRVQVLAILITYLGIVIMYYQEPNFMELSSLLGVGLIVLSALTYASYLVGSDWLIPQLGSTLFTSLAMMVSCVCVCLHYAVVGDFQFTSYPHQVYWLSLAMAIFSTVIPSYLISYAIKILGAPNFSVIASLGPVSTIVLAWMFLGETLSWGQILGAIVVIGGVYVVTQKK</sequence>
<feature type="domain" description="EamA" evidence="7">
    <location>
        <begin position="10"/>
        <end position="145"/>
    </location>
</feature>
<gene>
    <name evidence="8" type="ORF">N6H18_01270</name>
</gene>
<evidence type="ECO:0000256" key="1">
    <source>
        <dbReference type="ARBA" id="ARBA00004651"/>
    </source>
</evidence>
<feature type="transmembrane region" description="Helical" evidence="6">
    <location>
        <begin position="68"/>
        <end position="85"/>
    </location>
</feature>
<dbReference type="Pfam" id="PF00892">
    <property type="entry name" value="EamA"/>
    <property type="match status" value="2"/>
</dbReference>
<feature type="domain" description="EamA" evidence="7">
    <location>
        <begin position="158"/>
        <end position="293"/>
    </location>
</feature>
<dbReference type="EMBL" id="CP106679">
    <property type="protein sequence ID" value="UXP32600.1"/>
    <property type="molecule type" value="Genomic_DNA"/>
</dbReference>
<dbReference type="PANTHER" id="PTHR32322:SF18">
    <property type="entry name" value="S-ADENOSYLMETHIONINE_S-ADENOSYLHOMOCYSTEINE TRANSPORTER"/>
    <property type="match status" value="1"/>
</dbReference>
<name>A0ABY6CPZ8_9BACT</name>
<keyword evidence="5 6" id="KW-0472">Membrane</keyword>
<dbReference type="Gene3D" id="1.10.3730.20">
    <property type="match status" value="1"/>
</dbReference>
<feature type="transmembrane region" description="Helical" evidence="6">
    <location>
        <begin position="251"/>
        <end position="270"/>
    </location>
</feature>
<dbReference type="RefSeq" id="WP_262310035.1">
    <property type="nucleotide sequence ID" value="NZ_CP106679.1"/>
</dbReference>
<feature type="transmembrane region" description="Helical" evidence="6">
    <location>
        <begin position="188"/>
        <end position="208"/>
    </location>
</feature>
<evidence type="ECO:0000313" key="9">
    <source>
        <dbReference type="Proteomes" id="UP001065174"/>
    </source>
</evidence>
<dbReference type="PANTHER" id="PTHR32322">
    <property type="entry name" value="INNER MEMBRANE TRANSPORTER"/>
    <property type="match status" value="1"/>
</dbReference>
<dbReference type="InterPro" id="IPR000620">
    <property type="entry name" value="EamA_dom"/>
</dbReference>
<feature type="transmembrane region" description="Helical" evidence="6">
    <location>
        <begin position="158"/>
        <end position="176"/>
    </location>
</feature>
<evidence type="ECO:0000259" key="7">
    <source>
        <dbReference type="Pfam" id="PF00892"/>
    </source>
</evidence>
<comment type="subcellular location">
    <subcellularLocation>
        <location evidence="1">Cell membrane</location>
        <topology evidence="1">Multi-pass membrane protein</topology>
    </subcellularLocation>
</comment>
<evidence type="ECO:0000256" key="5">
    <source>
        <dbReference type="ARBA" id="ARBA00023136"/>
    </source>
</evidence>
<keyword evidence="2" id="KW-1003">Cell membrane</keyword>
<feature type="transmembrane region" description="Helical" evidence="6">
    <location>
        <begin position="105"/>
        <end position="122"/>
    </location>
</feature>
<keyword evidence="3 6" id="KW-0812">Transmembrane</keyword>
<evidence type="ECO:0000313" key="8">
    <source>
        <dbReference type="EMBL" id="UXP32600.1"/>
    </source>
</evidence>
<evidence type="ECO:0000256" key="4">
    <source>
        <dbReference type="ARBA" id="ARBA00022989"/>
    </source>
</evidence>
<dbReference type="Proteomes" id="UP001065174">
    <property type="component" value="Chromosome"/>
</dbReference>
<feature type="transmembrane region" description="Helical" evidence="6">
    <location>
        <begin position="220"/>
        <end position="239"/>
    </location>
</feature>
<evidence type="ECO:0000256" key="3">
    <source>
        <dbReference type="ARBA" id="ARBA00022692"/>
    </source>
</evidence>
<evidence type="ECO:0000256" key="2">
    <source>
        <dbReference type="ARBA" id="ARBA00022475"/>
    </source>
</evidence>
<organism evidence="8 9">
    <name type="scientific">Reichenbachiella agarivorans</name>
    <dbReference type="NCBI Taxonomy" id="2979464"/>
    <lineage>
        <taxon>Bacteria</taxon>
        <taxon>Pseudomonadati</taxon>
        <taxon>Bacteroidota</taxon>
        <taxon>Cytophagia</taxon>
        <taxon>Cytophagales</taxon>
        <taxon>Reichenbachiellaceae</taxon>
        <taxon>Reichenbachiella</taxon>
    </lineage>
</organism>
<keyword evidence="9" id="KW-1185">Reference proteome</keyword>